<keyword evidence="2 6" id="KW-0963">Cytoplasm</keyword>
<proteinExistence type="inferred from homology"/>
<dbReference type="NCBIfam" id="TIGR01696">
    <property type="entry name" value="deoB"/>
    <property type="match status" value="1"/>
</dbReference>
<dbReference type="SUPFAM" id="SSF143856">
    <property type="entry name" value="DeoB insert domain-like"/>
    <property type="match status" value="1"/>
</dbReference>
<dbReference type="SUPFAM" id="SSF53649">
    <property type="entry name" value="Alkaline phosphatase-like"/>
    <property type="match status" value="1"/>
</dbReference>
<dbReference type="HAMAP" id="MF_00740">
    <property type="entry name" value="Phosphopentomut"/>
    <property type="match status" value="1"/>
</dbReference>
<dbReference type="PANTHER" id="PTHR21110:SF0">
    <property type="entry name" value="PHOSPHOPENTOMUTASE"/>
    <property type="match status" value="1"/>
</dbReference>
<dbReference type="GO" id="GO:0006018">
    <property type="term" value="P:2-deoxyribose 1-phosphate catabolic process"/>
    <property type="evidence" value="ECO:0007669"/>
    <property type="project" value="UniProtKB-UniRule"/>
</dbReference>
<evidence type="ECO:0000256" key="7">
    <source>
        <dbReference type="NCBIfam" id="TIGR01696"/>
    </source>
</evidence>
<keyword evidence="4 6" id="KW-0464">Manganese</keyword>
<evidence type="ECO:0000256" key="1">
    <source>
        <dbReference type="ARBA" id="ARBA00010373"/>
    </source>
</evidence>
<organism evidence="9 10">
    <name type="scientific">Anaerobacillus alkaliphilus</name>
    <dbReference type="NCBI Taxonomy" id="1548597"/>
    <lineage>
        <taxon>Bacteria</taxon>
        <taxon>Bacillati</taxon>
        <taxon>Bacillota</taxon>
        <taxon>Bacilli</taxon>
        <taxon>Bacillales</taxon>
        <taxon>Bacillaceae</taxon>
        <taxon>Anaerobacillus</taxon>
    </lineage>
</organism>
<dbReference type="PANTHER" id="PTHR21110">
    <property type="entry name" value="PHOSPHOPENTOMUTASE"/>
    <property type="match status" value="1"/>
</dbReference>
<dbReference type="InterPro" id="IPR006124">
    <property type="entry name" value="Metalloenzyme"/>
</dbReference>
<feature type="binding site" evidence="6">
    <location>
        <position position="15"/>
    </location>
    <ligand>
        <name>Mn(2+)</name>
        <dbReference type="ChEBI" id="CHEBI:29035"/>
        <label>1</label>
    </ligand>
</feature>
<keyword evidence="3 6" id="KW-0479">Metal-binding</keyword>
<dbReference type="EMBL" id="QOUX01000001">
    <property type="protein sequence ID" value="RXJ03836.1"/>
    <property type="molecule type" value="Genomic_DNA"/>
</dbReference>
<gene>
    <name evidence="6 9" type="primary">deoB</name>
    <name evidence="9" type="ORF">DS745_00135</name>
</gene>
<dbReference type="GO" id="GO:0009117">
    <property type="term" value="P:nucleotide metabolic process"/>
    <property type="evidence" value="ECO:0007669"/>
    <property type="project" value="UniProtKB-UniRule"/>
</dbReference>
<evidence type="ECO:0000313" key="10">
    <source>
        <dbReference type="Proteomes" id="UP000290649"/>
    </source>
</evidence>
<dbReference type="Gene3D" id="3.40.720.10">
    <property type="entry name" value="Alkaline Phosphatase, subunit A"/>
    <property type="match status" value="1"/>
</dbReference>
<dbReference type="GO" id="GO:0000287">
    <property type="term" value="F:magnesium ion binding"/>
    <property type="evidence" value="ECO:0007669"/>
    <property type="project" value="UniProtKB-UniRule"/>
</dbReference>
<dbReference type="InterPro" id="IPR017850">
    <property type="entry name" value="Alkaline_phosphatase_core_sf"/>
</dbReference>
<evidence type="ECO:0000256" key="4">
    <source>
        <dbReference type="ARBA" id="ARBA00023211"/>
    </source>
</evidence>
<dbReference type="FunFam" id="3.30.70.1250:FF:000001">
    <property type="entry name" value="Phosphopentomutase"/>
    <property type="match status" value="1"/>
</dbReference>
<dbReference type="AlphaFoldDB" id="A0A4Q0VXE9"/>
<feature type="binding site" evidence="6">
    <location>
        <position position="288"/>
    </location>
    <ligand>
        <name>Mn(2+)</name>
        <dbReference type="ChEBI" id="CHEBI:29035"/>
        <label>2</label>
    </ligand>
</feature>
<feature type="binding site" evidence="6">
    <location>
        <position position="329"/>
    </location>
    <ligand>
        <name>Mn(2+)</name>
        <dbReference type="ChEBI" id="CHEBI:29035"/>
        <label>1</label>
    </ligand>
</feature>
<evidence type="ECO:0000256" key="3">
    <source>
        <dbReference type="ARBA" id="ARBA00022723"/>
    </source>
</evidence>
<dbReference type="GO" id="GO:0005829">
    <property type="term" value="C:cytosol"/>
    <property type="evidence" value="ECO:0007669"/>
    <property type="project" value="TreeGrafter"/>
</dbReference>
<dbReference type="GO" id="GO:0043094">
    <property type="term" value="P:metabolic compound salvage"/>
    <property type="evidence" value="ECO:0007669"/>
    <property type="project" value="UniProtKB-UniRule"/>
</dbReference>
<keyword evidence="10" id="KW-1185">Reference proteome</keyword>
<comment type="subcellular location">
    <subcellularLocation>
        <location evidence="6">Cytoplasm</location>
    </subcellularLocation>
</comment>
<comment type="cofactor">
    <cofactor evidence="6">
        <name>Mn(2+)</name>
        <dbReference type="ChEBI" id="CHEBI:29035"/>
    </cofactor>
    <text evidence="6">Binds 2 manganese ions.</text>
</comment>
<dbReference type="RefSeq" id="WP_129076178.1">
    <property type="nucleotide sequence ID" value="NZ_QOUX01000001.1"/>
</dbReference>
<comment type="function">
    <text evidence="6">Isomerase that catalyzes the conversion of deoxy-ribose 1-phosphate (dRib-1-P) and ribose 1-phosphate (Rib-1-P) to deoxy-ribose 5-phosphate (dRib-5-P) and ribose 5-phosphate (Rib-5-P), respectively.</text>
</comment>
<accession>A0A4Q0VXE9</accession>
<dbReference type="NCBIfam" id="NF003766">
    <property type="entry name" value="PRK05362.1"/>
    <property type="match status" value="1"/>
</dbReference>
<comment type="pathway">
    <text evidence="6">Carbohydrate degradation; 2-deoxy-D-ribose 1-phosphate degradation; D-glyceraldehyde 3-phosphate and acetaldehyde from 2-deoxy-alpha-D-ribose 1-phosphate: step 1/2.</text>
</comment>
<dbReference type="CDD" id="cd16009">
    <property type="entry name" value="PPM"/>
    <property type="match status" value="1"/>
</dbReference>
<feature type="domain" description="Metalloenzyme" evidence="8">
    <location>
        <begin position="7"/>
        <end position="381"/>
    </location>
</feature>
<dbReference type="InterPro" id="IPR024052">
    <property type="entry name" value="Phosphopentomutase_DeoB_cap_sf"/>
</dbReference>
<sequence>MSNYFYKRVFLVVMDSVGIGEAPDAEKFGDVGAHTLGHIAEKMNGLHMPHMAKLGLSNIEEIKGIEKVNNPLAHYGKMAEASNGKDTMTGHWEIMGLNIETPFRTFPDGFPPVLIKILEERTGRKIIGNIPASGTEILDMLGQEHVETGALIVYTSADSVLQIAAHEDIVPLEELYKICKVARELTLDEKYMVGRIIARPFIGQEGSWQRTTNRHDYALKPFSRTVMNELQDMGYDSIAIGKISDIFDNEGITKSLRTISNMDGMDKLLETVDMDFTGLSFLNLVDFDALFGHRRDPVGYGKALEEYDARLPEVLEKLKDDDLLIITADHGNDPVHAGTDHTREYVPLLVYEKGIKKAQQLGIRSTFADIGATIADNFNVQAPKYGESFLQELRKGRE</sequence>
<name>A0A4Q0VXE9_9BACI</name>
<comment type="catalytic activity">
    <reaction evidence="6">
        <text>2-deoxy-alpha-D-ribose 1-phosphate = 2-deoxy-D-ribose 5-phosphate</text>
        <dbReference type="Rhea" id="RHEA:27658"/>
        <dbReference type="ChEBI" id="CHEBI:57259"/>
        <dbReference type="ChEBI" id="CHEBI:62877"/>
        <dbReference type="EC" id="5.4.2.7"/>
    </reaction>
</comment>
<dbReference type="GO" id="GO:0006015">
    <property type="term" value="P:5-phosphoribose 1-diphosphate biosynthetic process"/>
    <property type="evidence" value="ECO:0007669"/>
    <property type="project" value="UniProtKB-UniPathway"/>
</dbReference>
<dbReference type="GO" id="GO:0030145">
    <property type="term" value="F:manganese ion binding"/>
    <property type="evidence" value="ECO:0007669"/>
    <property type="project" value="UniProtKB-UniRule"/>
</dbReference>
<feature type="binding site" evidence="6">
    <location>
        <position position="330"/>
    </location>
    <ligand>
        <name>Mn(2+)</name>
        <dbReference type="ChEBI" id="CHEBI:29035"/>
        <label>1</label>
    </ligand>
</feature>
<comment type="catalytic activity">
    <reaction evidence="6">
        <text>alpha-D-ribose 1-phosphate = D-ribose 5-phosphate</text>
        <dbReference type="Rhea" id="RHEA:18793"/>
        <dbReference type="ChEBI" id="CHEBI:57720"/>
        <dbReference type="ChEBI" id="CHEBI:78346"/>
        <dbReference type="EC" id="5.4.2.7"/>
    </reaction>
</comment>
<dbReference type="Gene3D" id="3.30.70.1250">
    <property type="entry name" value="Phosphopentomutase"/>
    <property type="match status" value="1"/>
</dbReference>
<keyword evidence="5 6" id="KW-0413">Isomerase</keyword>
<evidence type="ECO:0000256" key="2">
    <source>
        <dbReference type="ARBA" id="ARBA00022490"/>
    </source>
</evidence>
<protein>
    <recommendedName>
        <fullName evidence="6 7">Phosphopentomutase</fullName>
        <ecNumber evidence="6 7">5.4.2.7</ecNumber>
    </recommendedName>
    <alternativeName>
        <fullName evidence="6">Phosphodeoxyribomutase</fullName>
    </alternativeName>
</protein>
<dbReference type="EC" id="5.4.2.7" evidence="6 7"/>
<evidence type="ECO:0000313" key="9">
    <source>
        <dbReference type="EMBL" id="RXJ03836.1"/>
    </source>
</evidence>
<evidence type="ECO:0000256" key="6">
    <source>
        <dbReference type="HAMAP-Rule" id="MF_00740"/>
    </source>
</evidence>
<evidence type="ECO:0000259" key="8">
    <source>
        <dbReference type="Pfam" id="PF01676"/>
    </source>
</evidence>
<reference evidence="9 10" key="1">
    <citation type="journal article" date="2019" name="Int. J. Syst. Evol. Microbiol.">
        <title>Anaerobacillus alkaliphilus sp. nov., a novel alkaliphilic and moderately halophilic bacterium.</title>
        <authorList>
            <person name="Borsodi A.K."/>
            <person name="Aszalos J.M."/>
            <person name="Bihari P."/>
            <person name="Nagy I."/>
            <person name="Schumann P."/>
            <person name="Sproer C."/>
            <person name="Kovacs A.L."/>
            <person name="Boka K."/>
            <person name="Dobosy P."/>
            <person name="Ovari M."/>
            <person name="Szili-Kovacs T."/>
            <person name="Toth E."/>
        </authorList>
    </citation>
    <scope>NUCLEOTIDE SEQUENCE [LARGE SCALE GENOMIC DNA]</scope>
    <source>
        <strain evidence="9 10">B16-10</strain>
    </source>
</reference>
<feature type="binding site" evidence="6">
    <location>
        <position position="341"/>
    </location>
    <ligand>
        <name>Mn(2+)</name>
        <dbReference type="ChEBI" id="CHEBI:29035"/>
        <label>2</label>
    </ligand>
</feature>
<dbReference type="Pfam" id="PF01676">
    <property type="entry name" value="Metalloenzyme"/>
    <property type="match status" value="1"/>
</dbReference>
<dbReference type="UniPathway" id="UPA00087">
    <property type="reaction ID" value="UER00173"/>
</dbReference>
<comment type="caution">
    <text evidence="9">The sequence shown here is derived from an EMBL/GenBank/DDBJ whole genome shotgun (WGS) entry which is preliminary data.</text>
</comment>
<dbReference type="InterPro" id="IPR010045">
    <property type="entry name" value="DeoB"/>
</dbReference>
<dbReference type="OrthoDB" id="9769930at2"/>
<dbReference type="PIRSF" id="PIRSF001491">
    <property type="entry name" value="Ppentomutase"/>
    <property type="match status" value="1"/>
</dbReference>
<dbReference type="GO" id="GO:0008973">
    <property type="term" value="F:phosphopentomutase activity"/>
    <property type="evidence" value="ECO:0007669"/>
    <property type="project" value="UniProtKB-UniRule"/>
</dbReference>
<comment type="similarity">
    <text evidence="1 6">Belongs to the phosphopentomutase family.</text>
</comment>
<dbReference type="Proteomes" id="UP000290649">
    <property type="component" value="Unassembled WGS sequence"/>
</dbReference>
<feature type="binding site" evidence="6">
    <location>
        <position position="293"/>
    </location>
    <ligand>
        <name>Mn(2+)</name>
        <dbReference type="ChEBI" id="CHEBI:29035"/>
        <label>2</label>
    </ligand>
</feature>
<evidence type="ECO:0000256" key="5">
    <source>
        <dbReference type="ARBA" id="ARBA00023235"/>
    </source>
</evidence>